<keyword evidence="11" id="KW-1185">Reference proteome</keyword>
<keyword evidence="6 9" id="KW-0472">Membrane</keyword>
<keyword evidence="3" id="KW-0488">Methylation</keyword>
<evidence type="ECO:0000256" key="2">
    <source>
        <dbReference type="ARBA" id="ARBA00004241"/>
    </source>
</evidence>
<gene>
    <name evidence="10" type="ORF">C0674_09795</name>
</gene>
<dbReference type="NCBIfam" id="TIGR02532">
    <property type="entry name" value="IV_pilin_GFxxxE"/>
    <property type="match status" value="1"/>
</dbReference>
<dbReference type="PANTHER" id="PTHR30093">
    <property type="entry name" value="GENERAL SECRETION PATHWAY PROTEIN G"/>
    <property type="match status" value="1"/>
</dbReference>
<proteinExistence type="predicted"/>
<dbReference type="PROSITE" id="PS00409">
    <property type="entry name" value="PROKAR_NTER_METHYL"/>
    <property type="match status" value="1"/>
</dbReference>
<reference evidence="10 11" key="1">
    <citation type="submission" date="2018-01" db="EMBL/GenBank/DDBJ databases">
        <title>Complete genome sequencing of Sporolactobacillus terrae DLG3.</title>
        <authorList>
            <person name="Nam Y.-D."/>
            <person name="Kang J."/>
            <person name="Chung W.-H."/>
        </authorList>
    </citation>
    <scope>NUCLEOTIDE SEQUENCE [LARGE SCALE GENOMIC DNA]</scope>
    <source>
        <strain evidence="10 11">DLG3</strain>
    </source>
</reference>
<accession>A0ABX5Q8D7</accession>
<sequence length="148" mass="16052">MLKKILQKANEKKNQKGFTLIELLAVIVILAILAAIAIPSVISIINKQNDKAKVQDAITVIHAAKLYVADNRTTEDTTLDQDDLAKYLDDQNISLSSYSVSVDVGDDHKATYSITASDLPNQTGNSDVSESALLNYNRGGSSTNENNE</sequence>
<feature type="region of interest" description="Disordered" evidence="8">
    <location>
        <begin position="116"/>
        <end position="148"/>
    </location>
</feature>
<protein>
    <recommendedName>
        <fullName evidence="12">Prepilin-type N-terminal cleavage/methylation domain-containing protein</fullName>
    </recommendedName>
</protein>
<feature type="transmembrane region" description="Helical" evidence="9">
    <location>
        <begin position="20"/>
        <end position="45"/>
    </location>
</feature>
<dbReference type="InterPro" id="IPR000983">
    <property type="entry name" value="Bac_GSPG_pilin"/>
</dbReference>
<dbReference type="InterPro" id="IPR012902">
    <property type="entry name" value="N_methyl_site"/>
</dbReference>
<dbReference type="InterPro" id="IPR045584">
    <property type="entry name" value="Pilin-like"/>
</dbReference>
<dbReference type="Gene3D" id="3.30.700.10">
    <property type="entry name" value="Glycoprotein, Type 4 Pilin"/>
    <property type="match status" value="1"/>
</dbReference>
<evidence type="ECO:0000256" key="9">
    <source>
        <dbReference type="SAM" id="Phobius"/>
    </source>
</evidence>
<dbReference type="RefSeq" id="WP_128166804.1">
    <property type="nucleotide sequence ID" value="NZ_CP025688.1"/>
</dbReference>
<evidence type="ECO:0000313" key="10">
    <source>
        <dbReference type="EMBL" id="QAA22891.1"/>
    </source>
</evidence>
<comment type="subcellular location">
    <subcellularLocation>
        <location evidence="2">Cell surface</location>
    </subcellularLocation>
    <subcellularLocation>
        <location evidence="1">Membrane</location>
        <topology evidence="1">Single-pass membrane protein</topology>
    </subcellularLocation>
</comment>
<dbReference type="Pfam" id="PF07963">
    <property type="entry name" value="N_methyl"/>
    <property type="match status" value="1"/>
</dbReference>
<evidence type="ECO:0000256" key="3">
    <source>
        <dbReference type="ARBA" id="ARBA00022481"/>
    </source>
</evidence>
<organism evidence="10 11">
    <name type="scientific">Sporolactobacillus terrae</name>
    <dbReference type="NCBI Taxonomy" id="269673"/>
    <lineage>
        <taxon>Bacteria</taxon>
        <taxon>Bacillati</taxon>
        <taxon>Bacillota</taxon>
        <taxon>Bacilli</taxon>
        <taxon>Bacillales</taxon>
        <taxon>Sporolactobacillaceae</taxon>
        <taxon>Sporolactobacillus</taxon>
    </lineage>
</organism>
<evidence type="ECO:0008006" key="12">
    <source>
        <dbReference type="Google" id="ProtNLM"/>
    </source>
</evidence>
<evidence type="ECO:0000256" key="1">
    <source>
        <dbReference type="ARBA" id="ARBA00004167"/>
    </source>
</evidence>
<evidence type="ECO:0000256" key="6">
    <source>
        <dbReference type="ARBA" id="ARBA00023136"/>
    </source>
</evidence>
<evidence type="ECO:0000256" key="7">
    <source>
        <dbReference type="ARBA" id="ARBA00023287"/>
    </source>
</evidence>
<evidence type="ECO:0000256" key="4">
    <source>
        <dbReference type="ARBA" id="ARBA00022692"/>
    </source>
</evidence>
<dbReference type="EMBL" id="CP025688">
    <property type="protein sequence ID" value="QAA22891.1"/>
    <property type="molecule type" value="Genomic_DNA"/>
</dbReference>
<dbReference type="PRINTS" id="PR00813">
    <property type="entry name" value="BCTERIALGSPG"/>
</dbReference>
<dbReference type="SUPFAM" id="SSF54523">
    <property type="entry name" value="Pili subunits"/>
    <property type="match status" value="1"/>
</dbReference>
<keyword evidence="4 9" id="KW-0812">Transmembrane</keyword>
<evidence type="ECO:0000256" key="8">
    <source>
        <dbReference type="SAM" id="MobiDB-lite"/>
    </source>
</evidence>
<keyword evidence="5 9" id="KW-1133">Transmembrane helix</keyword>
<dbReference type="PANTHER" id="PTHR30093:SF44">
    <property type="entry name" value="TYPE II SECRETION SYSTEM CORE PROTEIN G"/>
    <property type="match status" value="1"/>
</dbReference>
<dbReference type="Proteomes" id="UP000285882">
    <property type="component" value="Chromosome"/>
</dbReference>
<evidence type="ECO:0000313" key="11">
    <source>
        <dbReference type="Proteomes" id="UP000285882"/>
    </source>
</evidence>
<keyword evidence="7" id="KW-0178">Competence</keyword>
<evidence type="ECO:0000256" key="5">
    <source>
        <dbReference type="ARBA" id="ARBA00022989"/>
    </source>
</evidence>
<name>A0ABX5Q8D7_9BACL</name>